<dbReference type="InterPro" id="IPR029149">
    <property type="entry name" value="Creatin/AminoP/Spt16_N"/>
</dbReference>
<dbReference type="GO" id="GO:0046872">
    <property type="term" value="F:metal ion binding"/>
    <property type="evidence" value="ECO:0007669"/>
    <property type="project" value="UniProtKB-KW"/>
</dbReference>
<dbReference type="AlphaFoldDB" id="A0A556AB31"/>
<dbReference type="Proteomes" id="UP000318405">
    <property type="component" value="Unassembled WGS sequence"/>
</dbReference>
<dbReference type="SUPFAM" id="SSF53092">
    <property type="entry name" value="Creatinase/prolidase N-terminal domain"/>
    <property type="match status" value="1"/>
</dbReference>
<organism evidence="8 9">
    <name type="scientific">Verticiella sediminum</name>
    <dbReference type="NCBI Taxonomy" id="1247510"/>
    <lineage>
        <taxon>Bacteria</taxon>
        <taxon>Pseudomonadati</taxon>
        <taxon>Pseudomonadota</taxon>
        <taxon>Betaproteobacteria</taxon>
        <taxon>Burkholderiales</taxon>
        <taxon>Alcaligenaceae</taxon>
        <taxon>Verticiella</taxon>
    </lineage>
</organism>
<comment type="caution">
    <text evidence="8">The sequence shown here is derived from an EMBL/GenBank/DDBJ whole genome shotgun (WGS) entry which is preliminary data.</text>
</comment>
<evidence type="ECO:0000313" key="9">
    <source>
        <dbReference type="Proteomes" id="UP000318405"/>
    </source>
</evidence>
<dbReference type="CDD" id="cd01066">
    <property type="entry name" value="APP_MetAP"/>
    <property type="match status" value="1"/>
</dbReference>
<gene>
    <name evidence="8" type="ORF">FOZ76_19770</name>
</gene>
<dbReference type="EMBL" id="VLTJ01000039">
    <property type="protein sequence ID" value="TSH90088.1"/>
    <property type="molecule type" value="Genomic_DNA"/>
</dbReference>
<feature type="domain" description="Creatinase N-terminal" evidence="7">
    <location>
        <begin position="12"/>
        <end position="159"/>
    </location>
</feature>
<evidence type="ECO:0000259" key="7">
    <source>
        <dbReference type="Pfam" id="PF01321"/>
    </source>
</evidence>
<dbReference type="OrthoDB" id="9806388at2"/>
<dbReference type="SUPFAM" id="SSF55920">
    <property type="entry name" value="Creatinase/aminopeptidase"/>
    <property type="match status" value="1"/>
</dbReference>
<dbReference type="PANTHER" id="PTHR46112">
    <property type="entry name" value="AMINOPEPTIDASE"/>
    <property type="match status" value="1"/>
</dbReference>
<dbReference type="GO" id="GO:0008237">
    <property type="term" value="F:metallopeptidase activity"/>
    <property type="evidence" value="ECO:0007669"/>
    <property type="project" value="UniProtKB-KW"/>
</dbReference>
<dbReference type="InterPro" id="IPR000587">
    <property type="entry name" value="Creatinase_N"/>
</dbReference>
<reference evidence="8 9" key="1">
    <citation type="submission" date="2019-07" db="EMBL/GenBank/DDBJ databases">
        <title>Qingshengfaniella alkalisoli gen. nov., sp. nov., isolated from saline soil.</title>
        <authorList>
            <person name="Xu L."/>
            <person name="Huang X.-X."/>
            <person name="Sun J.-Q."/>
        </authorList>
    </citation>
    <scope>NUCLEOTIDE SEQUENCE [LARGE SCALE GENOMIC DNA]</scope>
    <source>
        <strain evidence="8 9">DSM 27279</strain>
    </source>
</reference>
<evidence type="ECO:0000256" key="4">
    <source>
        <dbReference type="ARBA" id="ARBA00023049"/>
    </source>
</evidence>
<dbReference type="RefSeq" id="WP_143950002.1">
    <property type="nucleotide sequence ID" value="NZ_BAABMB010000003.1"/>
</dbReference>
<comment type="similarity">
    <text evidence="5">Belongs to the peptidase M24B family.</text>
</comment>
<keyword evidence="2 5" id="KW-0479">Metal-binding</keyword>
<keyword evidence="8" id="KW-0031">Aminopeptidase</keyword>
<dbReference type="Gene3D" id="3.40.350.10">
    <property type="entry name" value="Creatinase/prolidase N-terminal domain"/>
    <property type="match status" value="1"/>
</dbReference>
<sequence>MARLTTAVRDARHAGMRELMDRLGVDALAFGTPDFFQYATNFQLDVWPWERPVLVVVPREGRTFAIMNELSTNHMRFAVSKGEVWLDEVVYYSEHPRVRSRLPLLPQLGSALAACLQAHGLDRARIATDGNLGLLADAQRLLPGLTVQPQVAAVRSLRWVKHAEELAVMRDLAALTDWVQDRYRENIRPGRLVQELDHAMAGLMVEEAARRFPGEDFDILRCWTLTGPASASPHGDGAACGARIAAGDTLVNLVLPRLNGLYVENERTWFCGTPNAEQARFYTVAAQATDAAAAAAVTGARVCDIDAAAQAVIEDAGCGEYVFHRTGHAVGLMLHEYPEDMAFNTRALLAGEVYSAEPGLYVYGLGGFRLDDTVIVGDEPEVIVRTPKTLEYATVG</sequence>
<dbReference type="InterPro" id="IPR000994">
    <property type="entry name" value="Pept_M24"/>
</dbReference>
<dbReference type="InterPro" id="IPR036005">
    <property type="entry name" value="Creatinase/aminopeptidase-like"/>
</dbReference>
<evidence type="ECO:0000259" key="6">
    <source>
        <dbReference type="Pfam" id="PF00557"/>
    </source>
</evidence>
<dbReference type="GO" id="GO:0004177">
    <property type="term" value="F:aminopeptidase activity"/>
    <property type="evidence" value="ECO:0007669"/>
    <property type="project" value="UniProtKB-KW"/>
</dbReference>
<accession>A0A556AB31</accession>
<evidence type="ECO:0000256" key="5">
    <source>
        <dbReference type="RuleBase" id="RU000590"/>
    </source>
</evidence>
<evidence type="ECO:0000256" key="2">
    <source>
        <dbReference type="ARBA" id="ARBA00022723"/>
    </source>
</evidence>
<keyword evidence="4" id="KW-0482">Metalloprotease</keyword>
<keyword evidence="9" id="KW-1185">Reference proteome</keyword>
<keyword evidence="1" id="KW-0645">Protease</keyword>
<dbReference type="PROSITE" id="PS00491">
    <property type="entry name" value="PROLINE_PEPTIDASE"/>
    <property type="match status" value="1"/>
</dbReference>
<keyword evidence="3" id="KW-0378">Hydrolase</keyword>
<dbReference type="Pfam" id="PF01321">
    <property type="entry name" value="Creatinase_N"/>
    <property type="match status" value="1"/>
</dbReference>
<proteinExistence type="inferred from homology"/>
<name>A0A556AB31_9BURK</name>
<evidence type="ECO:0000313" key="8">
    <source>
        <dbReference type="EMBL" id="TSH90088.1"/>
    </source>
</evidence>
<dbReference type="Gene3D" id="3.90.230.10">
    <property type="entry name" value="Creatinase/methionine aminopeptidase superfamily"/>
    <property type="match status" value="1"/>
</dbReference>
<feature type="domain" description="Peptidase M24" evidence="6">
    <location>
        <begin position="169"/>
        <end position="377"/>
    </location>
</feature>
<evidence type="ECO:0000256" key="1">
    <source>
        <dbReference type="ARBA" id="ARBA00022670"/>
    </source>
</evidence>
<protein>
    <submittedName>
        <fullName evidence="8">Aminopeptidase P family protein</fullName>
    </submittedName>
</protein>
<dbReference type="Pfam" id="PF00557">
    <property type="entry name" value="Peptidase_M24"/>
    <property type="match status" value="1"/>
</dbReference>
<dbReference type="PANTHER" id="PTHR46112:SF2">
    <property type="entry name" value="XAA-PRO AMINOPEPTIDASE P-RELATED"/>
    <property type="match status" value="1"/>
</dbReference>
<dbReference type="GO" id="GO:0006508">
    <property type="term" value="P:proteolysis"/>
    <property type="evidence" value="ECO:0007669"/>
    <property type="project" value="UniProtKB-KW"/>
</dbReference>
<dbReference type="InterPro" id="IPR050659">
    <property type="entry name" value="Peptidase_M24B"/>
</dbReference>
<dbReference type="InterPro" id="IPR001131">
    <property type="entry name" value="Peptidase_M24B_aminopep-P_CS"/>
</dbReference>
<evidence type="ECO:0000256" key="3">
    <source>
        <dbReference type="ARBA" id="ARBA00022801"/>
    </source>
</evidence>